<dbReference type="AlphaFoldDB" id="A0A072TPA1"/>
<protein>
    <submittedName>
        <fullName evidence="1 2">Uncharacterized protein</fullName>
    </submittedName>
</protein>
<dbReference type="STRING" id="3880.A0A072TPA1"/>
<sequence length="95" mass="10628">MSSEVQALRFDLEGGDNDLGKRKSLENTWKDSSAKGWKFMAYDNLKCFIFKNNLCGDCKYKEELGLRGTPTGAGDRPLAEIRLNRVTMHSNPLAG</sequence>
<reference evidence="2" key="3">
    <citation type="submission" date="2015-04" db="UniProtKB">
        <authorList>
            <consortium name="EnsemblPlants"/>
        </authorList>
    </citation>
    <scope>IDENTIFICATION</scope>
    <source>
        <strain evidence="2">cv. Jemalong A17</strain>
    </source>
</reference>
<evidence type="ECO:0000313" key="1">
    <source>
        <dbReference type="EMBL" id="KEH19031.1"/>
    </source>
</evidence>
<proteinExistence type="predicted"/>
<gene>
    <name evidence="1" type="ordered locus">MTR_8g036030</name>
</gene>
<dbReference type="EMBL" id="CM001224">
    <property type="protein sequence ID" value="KEH19031.1"/>
    <property type="molecule type" value="Genomic_DNA"/>
</dbReference>
<evidence type="ECO:0000313" key="3">
    <source>
        <dbReference type="Proteomes" id="UP000002051"/>
    </source>
</evidence>
<reference evidence="1 3" key="2">
    <citation type="journal article" date="2014" name="BMC Genomics">
        <title>An improved genome release (version Mt4.0) for the model legume Medicago truncatula.</title>
        <authorList>
            <person name="Tang H."/>
            <person name="Krishnakumar V."/>
            <person name="Bidwell S."/>
            <person name="Rosen B."/>
            <person name="Chan A."/>
            <person name="Zhou S."/>
            <person name="Gentzbittel L."/>
            <person name="Childs K.L."/>
            <person name="Yandell M."/>
            <person name="Gundlach H."/>
            <person name="Mayer K.F."/>
            <person name="Schwartz D.C."/>
            <person name="Town C.D."/>
        </authorList>
    </citation>
    <scope>GENOME REANNOTATION</scope>
    <source>
        <strain evidence="1">A17</strain>
        <strain evidence="2 3">cv. Jemalong A17</strain>
    </source>
</reference>
<evidence type="ECO:0000313" key="2">
    <source>
        <dbReference type="EnsemblPlants" id="KEH19031"/>
    </source>
</evidence>
<accession>A0A072TPA1</accession>
<dbReference type="HOGENOM" id="CLU_2376066_0_0_1"/>
<dbReference type="Proteomes" id="UP000002051">
    <property type="component" value="Chromosome 8"/>
</dbReference>
<name>A0A072TPA1_MEDTR</name>
<dbReference type="EnsemblPlants" id="KEH19031">
    <property type="protein sequence ID" value="KEH19031"/>
    <property type="gene ID" value="MTR_8g036030"/>
</dbReference>
<organism evidence="1 3">
    <name type="scientific">Medicago truncatula</name>
    <name type="common">Barrel medic</name>
    <name type="synonym">Medicago tribuloides</name>
    <dbReference type="NCBI Taxonomy" id="3880"/>
    <lineage>
        <taxon>Eukaryota</taxon>
        <taxon>Viridiplantae</taxon>
        <taxon>Streptophyta</taxon>
        <taxon>Embryophyta</taxon>
        <taxon>Tracheophyta</taxon>
        <taxon>Spermatophyta</taxon>
        <taxon>Magnoliopsida</taxon>
        <taxon>eudicotyledons</taxon>
        <taxon>Gunneridae</taxon>
        <taxon>Pentapetalae</taxon>
        <taxon>rosids</taxon>
        <taxon>fabids</taxon>
        <taxon>Fabales</taxon>
        <taxon>Fabaceae</taxon>
        <taxon>Papilionoideae</taxon>
        <taxon>50 kb inversion clade</taxon>
        <taxon>NPAAA clade</taxon>
        <taxon>Hologalegina</taxon>
        <taxon>IRL clade</taxon>
        <taxon>Trifolieae</taxon>
        <taxon>Medicago</taxon>
    </lineage>
</organism>
<reference evidence="1 3" key="1">
    <citation type="journal article" date="2011" name="Nature">
        <title>The Medicago genome provides insight into the evolution of rhizobial symbioses.</title>
        <authorList>
            <person name="Young N.D."/>
            <person name="Debelle F."/>
            <person name="Oldroyd G.E."/>
            <person name="Geurts R."/>
            <person name="Cannon S.B."/>
            <person name="Udvardi M.K."/>
            <person name="Benedito V.A."/>
            <person name="Mayer K.F."/>
            <person name="Gouzy J."/>
            <person name="Schoof H."/>
            <person name="Van de Peer Y."/>
            <person name="Proost S."/>
            <person name="Cook D.R."/>
            <person name="Meyers B.C."/>
            <person name="Spannagl M."/>
            <person name="Cheung F."/>
            <person name="De Mita S."/>
            <person name="Krishnakumar V."/>
            <person name="Gundlach H."/>
            <person name="Zhou S."/>
            <person name="Mudge J."/>
            <person name="Bharti A.K."/>
            <person name="Murray J.D."/>
            <person name="Naoumkina M.A."/>
            <person name="Rosen B."/>
            <person name="Silverstein K.A."/>
            <person name="Tang H."/>
            <person name="Rombauts S."/>
            <person name="Zhao P.X."/>
            <person name="Zhou P."/>
            <person name="Barbe V."/>
            <person name="Bardou P."/>
            <person name="Bechner M."/>
            <person name="Bellec A."/>
            <person name="Berger A."/>
            <person name="Berges H."/>
            <person name="Bidwell S."/>
            <person name="Bisseling T."/>
            <person name="Choisne N."/>
            <person name="Couloux A."/>
            <person name="Denny R."/>
            <person name="Deshpande S."/>
            <person name="Dai X."/>
            <person name="Doyle J.J."/>
            <person name="Dudez A.M."/>
            <person name="Farmer A.D."/>
            <person name="Fouteau S."/>
            <person name="Franken C."/>
            <person name="Gibelin C."/>
            <person name="Gish J."/>
            <person name="Goldstein S."/>
            <person name="Gonzalez A.J."/>
            <person name="Green P.J."/>
            <person name="Hallab A."/>
            <person name="Hartog M."/>
            <person name="Hua A."/>
            <person name="Humphray S.J."/>
            <person name="Jeong D.H."/>
            <person name="Jing Y."/>
            <person name="Jocker A."/>
            <person name="Kenton S.M."/>
            <person name="Kim D.J."/>
            <person name="Klee K."/>
            <person name="Lai H."/>
            <person name="Lang C."/>
            <person name="Lin S."/>
            <person name="Macmil S.L."/>
            <person name="Magdelenat G."/>
            <person name="Matthews L."/>
            <person name="McCorrison J."/>
            <person name="Monaghan E.L."/>
            <person name="Mun J.H."/>
            <person name="Najar F.Z."/>
            <person name="Nicholson C."/>
            <person name="Noirot C."/>
            <person name="O'Bleness M."/>
            <person name="Paule C.R."/>
            <person name="Poulain J."/>
            <person name="Prion F."/>
            <person name="Qin B."/>
            <person name="Qu C."/>
            <person name="Retzel E.F."/>
            <person name="Riddle C."/>
            <person name="Sallet E."/>
            <person name="Samain S."/>
            <person name="Samson N."/>
            <person name="Sanders I."/>
            <person name="Saurat O."/>
            <person name="Scarpelli C."/>
            <person name="Schiex T."/>
            <person name="Segurens B."/>
            <person name="Severin A.J."/>
            <person name="Sherrier D.J."/>
            <person name="Shi R."/>
            <person name="Sims S."/>
            <person name="Singer S.R."/>
            <person name="Sinharoy S."/>
            <person name="Sterck L."/>
            <person name="Viollet A."/>
            <person name="Wang B.B."/>
            <person name="Wang K."/>
            <person name="Wang M."/>
            <person name="Wang X."/>
            <person name="Warfsmann J."/>
            <person name="Weissenbach J."/>
            <person name="White D.D."/>
            <person name="White J.D."/>
            <person name="Wiley G.B."/>
            <person name="Wincker P."/>
            <person name="Xing Y."/>
            <person name="Yang L."/>
            <person name="Yao Z."/>
            <person name="Ying F."/>
            <person name="Zhai J."/>
            <person name="Zhou L."/>
            <person name="Zuber A."/>
            <person name="Denarie J."/>
            <person name="Dixon R.A."/>
            <person name="May G.D."/>
            <person name="Schwartz D.C."/>
            <person name="Rogers J."/>
            <person name="Quetier F."/>
            <person name="Town C.D."/>
            <person name="Roe B.A."/>
        </authorList>
    </citation>
    <scope>NUCLEOTIDE SEQUENCE [LARGE SCALE GENOMIC DNA]</scope>
    <source>
        <strain evidence="1">A17</strain>
        <strain evidence="2 3">cv. Jemalong A17</strain>
    </source>
</reference>
<keyword evidence="3" id="KW-1185">Reference proteome</keyword>